<dbReference type="PANTHER" id="PTHR43669">
    <property type="entry name" value="5-KETO-D-GLUCONATE 5-REDUCTASE"/>
    <property type="match status" value="1"/>
</dbReference>
<gene>
    <name evidence="4" type="ORF">FHS89_001640</name>
</gene>
<dbReference type="InterPro" id="IPR002347">
    <property type="entry name" value="SDR_fam"/>
</dbReference>
<dbReference type="Pfam" id="PF00106">
    <property type="entry name" value="adh_short"/>
    <property type="match status" value="1"/>
</dbReference>
<comment type="caution">
    <text evidence="4">The sequence shown here is derived from an EMBL/GenBank/DDBJ whole genome shotgun (WGS) entry which is preliminary data.</text>
</comment>
<evidence type="ECO:0000256" key="2">
    <source>
        <dbReference type="ARBA" id="ARBA00023002"/>
    </source>
</evidence>
<name>A0A840WKK6_9RHOB</name>
<dbReference type="Gene3D" id="3.40.50.720">
    <property type="entry name" value="NAD(P)-binding Rossmann-like Domain"/>
    <property type="match status" value="1"/>
</dbReference>
<dbReference type="SUPFAM" id="SSF51735">
    <property type="entry name" value="NAD(P)-binding Rossmann-fold domains"/>
    <property type="match status" value="1"/>
</dbReference>
<dbReference type="GO" id="GO:0016491">
    <property type="term" value="F:oxidoreductase activity"/>
    <property type="evidence" value="ECO:0007669"/>
    <property type="project" value="UniProtKB-KW"/>
</dbReference>
<dbReference type="PROSITE" id="PS00061">
    <property type="entry name" value="ADH_SHORT"/>
    <property type="match status" value="1"/>
</dbReference>
<organism evidence="4 5">
    <name type="scientific">Rubricella aquisinus</name>
    <dbReference type="NCBI Taxonomy" id="2028108"/>
    <lineage>
        <taxon>Bacteria</taxon>
        <taxon>Pseudomonadati</taxon>
        <taxon>Pseudomonadota</taxon>
        <taxon>Alphaproteobacteria</taxon>
        <taxon>Rhodobacterales</taxon>
        <taxon>Paracoccaceae</taxon>
        <taxon>Rubricella</taxon>
    </lineage>
</organism>
<dbReference type="CDD" id="cd05233">
    <property type="entry name" value="SDR_c"/>
    <property type="match status" value="1"/>
</dbReference>
<evidence type="ECO:0000256" key="1">
    <source>
        <dbReference type="ARBA" id="ARBA00006484"/>
    </source>
</evidence>
<dbReference type="PRINTS" id="PR00080">
    <property type="entry name" value="SDRFAMILY"/>
</dbReference>
<keyword evidence="2" id="KW-0560">Oxidoreductase</keyword>
<dbReference type="InterPro" id="IPR020904">
    <property type="entry name" value="Sc_DH/Rdtase_CS"/>
</dbReference>
<dbReference type="AlphaFoldDB" id="A0A840WKK6"/>
<dbReference type="Proteomes" id="UP000553766">
    <property type="component" value="Unassembled WGS sequence"/>
</dbReference>
<dbReference type="RefSeq" id="WP_184010473.1">
    <property type="nucleotide sequence ID" value="NZ_JACIJS010000004.1"/>
</dbReference>
<accession>A0A840WKK6</accession>
<dbReference type="FunFam" id="3.40.50.720:FF:000084">
    <property type="entry name" value="Short-chain dehydrogenase reductase"/>
    <property type="match status" value="1"/>
</dbReference>
<sequence length="255" mass="26065">MTELNGKTVVITGASQGIGAAAARGFAARGAHVILAARNEGRIAAIADEIRTAGGKADALRCDVSRAADVKALIDLAVRTTGTLDVLINNAGLIDPIARLADSDVDAWGSVVDVNLKGVYHGLRYAIPVMVANGSGTIINISSGAATAALEGWSHYCATKAAVLSLTRVAHKEYADQGVRVVGLSPGTVATPMQTQIRASGINPVSQLDPGVHIPPEWVADALAWLCTAAADPHLGGDFSIKTPEGRAAVGLPPL</sequence>
<dbReference type="EMBL" id="JACIJS010000004">
    <property type="protein sequence ID" value="MBB5515628.1"/>
    <property type="molecule type" value="Genomic_DNA"/>
</dbReference>
<dbReference type="InterPro" id="IPR036291">
    <property type="entry name" value="NAD(P)-bd_dom_sf"/>
</dbReference>
<comment type="similarity">
    <text evidence="1 3">Belongs to the short-chain dehydrogenases/reductases (SDR) family.</text>
</comment>
<evidence type="ECO:0000313" key="5">
    <source>
        <dbReference type="Proteomes" id="UP000553766"/>
    </source>
</evidence>
<evidence type="ECO:0000313" key="4">
    <source>
        <dbReference type="EMBL" id="MBB5515628.1"/>
    </source>
</evidence>
<dbReference type="PANTHER" id="PTHR43669:SF3">
    <property type="entry name" value="ALCOHOL DEHYDROGENASE, PUTATIVE (AFU_ORTHOLOGUE AFUA_3G03445)-RELATED"/>
    <property type="match status" value="1"/>
</dbReference>
<evidence type="ECO:0000256" key="3">
    <source>
        <dbReference type="RuleBase" id="RU000363"/>
    </source>
</evidence>
<proteinExistence type="inferred from homology"/>
<keyword evidence="5" id="KW-1185">Reference proteome</keyword>
<reference evidence="4 5" key="1">
    <citation type="submission" date="2020-08" db="EMBL/GenBank/DDBJ databases">
        <title>Genomic Encyclopedia of Type Strains, Phase IV (KMG-IV): sequencing the most valuable type-strain genomes for metagenomic binning, comparative biology and taxonomic classification.</title>
        <authorList>
            <person name="Goeker M."/>
        </authorList>
    </citation>
    <scope>NUCLEOTIDE SEQUENCE [LARGE SCALE GENOMIC DNA]</scope>
    <source>
        <strain evidence="4 5">DSM 103377</strain>
    </source>
</reference>
<protein>
    <submittedName>
        <fullName evidence="4">NAD(P)-dependent dehydrogenase (Short-subunit alcohol dehydrogenase family)</fullName>
    </submittedName>
</protein>
<dbReference type="PRINTS" id="PR00081">
    <property type="entry name" value="GDHRDH"/>
</dbReference>